<gene>
    <name evidence="9" type="ORF">KI387_018091</name>
</gene>
<evidence type="ECO:0000256" key="7">
    <source>
        <dbReference type="SAM" id="MobiDB-lite"/>
    </source>
</evidence>
<dbReference type="GO" id="GO:0044773">
    <property type="term" value="P:mitotic DNA damage checkpoint signaling"/>
    <property type="evidence" value="ECO:0007669"/>
    <property type="project" value="TreeGrafter"/>
</dbReference>
<dbReference type="GO" id="GO:0033260">
    <property type="term" value="P:nuclear DNA replication"/>
    <property type="evidence" value="ECO:0007669"/>
    <property type="project" value="TreeGrafter"/>
</dbReference>
<keyword evidence="5" id="KW-0175">Coiled coil</keyword>
<evidence type="ECO:0000256" key="3">
    <source>
        <dbReference type="ARBA" id="ARBA00022771"/>
    </source>
</evidence>
<dbReference type="InterPro" id="IPR040050">
    <property type="entry name" value="ZNF830-like"/>
</dbReference>
<evidence type="ECO:0000256" key="2">
    <source>
        <dbReference type="ARBA" id="ARBA00022723"/>
    </source>
</evidence>
<evidence type="ECO:0000313" key="9">
    <source>
        <dbReference type="EMBL" id="KAH9323452.1"/>
    </source>
</evidence>
<dbReference type="PANTHER" id="PTHR13278">
    <property type="entry name" value="ZINC FINGER PROTEIN 830"/>
    <property type="match status" value="1"/>
</dbReference>
<evidence type="ECO:0000313" key="10">
    <source>
        <dbReference type="Proteomes" id="UP000824469"/>
    </source>
</evidence>
<comment type="subcellular location">
    <subcellularLocation>
        <location evidence="1">Nucleus</location>
    </subcellularLocation>
</comment>
<dbReference type="OMA" id="LDQAVCK"/>
<dbReference type="GO" id="GO:0005681">
    <property type="term" value="C:spliceosomal complex"/>
    <property type="evidence" value="ECO:0007669"/>
    <property type="project" value="InterPro"/>
</dbReference>
<dbReference type="SUPFAM" id="SSF57667">
    <property type="entry name" value="beta-beta-alpha zinc fingers"/>
    <property type="match status" value="1"/>
</dbReference>
<keyword evidence="10" id="KW-1185">Reference proteome</keyword>
<dbReference type="GO" id="GO:0033314">
    <property type="term" value="P:mitotic DNA replication checkpoint signaling"/>
    <property type="evidence" value="ECO:0007669"/>
    <property type="project" value="TreeGrafter"/>
</dbReference>
<feature type="compositionally biased region" description="Polar residues" evidence="7">
    <location>
        <begin position="95"/>
        <end position="116"/>
    </location>
</feature>
<dbReference type="AlphaFoldDB" id="A0AA38LJL2"/>
<proteinExistence type="predicted"/>
<dbReference type="Pfam" id="PF12874">
    <property type="entry name" value="zf-met"/>
    <property type="match status" value="1"/>
</dbReference>
<sequence length="183" mass="20712">MDDKSKKAMFRSKLKESAQKREKRIDSPLVRYNELDQAVCRVCNVVIKSESLWPVHLASRKHKEAVEDIKARAAKSKTVNNSNPTKIDVADIETHPSSSFPAQTRPASTLPTNFFDQSDAKRQTRVATAKQKHRKREEATQSQLQEEEDAAKGDNKEGERGCSQKQAARQRSGSDRRGIHKRS</sequence>
<dbReference type="GO" id="GO:0003676">
    <property type="term" value="F:nucleic acid binding"/>
    <property type="evidence" value="ECO:0007669"/>
    <property type="project" value="InterPro"/>
</dbReference>
<keyword evidence="4" id="KW-0862">Zinc</keyword>
<evidence type="ECO:0000256" key="4">
    <source>
        <dbReference type="ARBA" id="ARBA00022833"/>
    </source>
</evidence>
<evidence type="ECO:0000256" key="5">
    <source>
        <dbReference type="ARBA" id="ARBA00023054"/>
    </source>
</evidence>
<protein>
    <recommendedName>
        <fullName evidence="8">C2H2-type domain-containing protein</fullName>
    </recommendedName>
</protein>
<keyword evidence="3" id="KW-0863">Zinc-finger</keyword>
<dbReference type="PANTHER" id="PTHR13278:SF0">
    <property type="entry name" value="ZINC FINGER PROTEIN 830"/>
    <property type="match status" value="1"/>
</dbReference>
<dbReference type="InterPro" id="IPR013087">
    <property type="entry name" value="Znf_C2H2_type"/>
</dbReference>
<evidence type="ECO:0000259" key="8">
    <source>
        <dbReference type="Pfam" id="PF12874"/>
    </source>
</evidence>
<dbReference type="EMBL" id="JAHRHJ020000003">
    <property type="protein sequence ID" value="KAH9323452.1"/>
    <property type="molecule type" value="Genomic_DNA"/>
</dbReference>
<feature type="domain" description="C2H2-type" evidence="8">
    <location>
        <begin position="40"/>
        <end position="62"/>
    </location>
</feature>
<reference evidence="9 10" key="1">
    <citation type="journal article" date="2021" name="Nat. Plants">
        <title>The Taxus genome provides insights into paclitaxel biosynthesis.</title>
        <authorList>
            <person name="Xiong X."/>
            <person name="Gou J."/>
            <person name="Liao Q."/>
            <person name="Li Y."/>
            <person name="Zhou Q."/>
            <person name="Bi G."/>
            <person name="Li C."/>
            <person name="Du R."/>
            <person name="Wang X."/>
            <person name="Sun T."/>
            <person name="Guo L."/>
            <person name="Liang H."/>
            <person name="Lu P."/>
            <person name="Wu Y."/>
            <person name="Zhang Z."/>
            <person name="Ro D.K."/>
            <person name="Shang Y."/>
            <person name="Huang S."/>
            <person name="Yan J."/>
        </authorList>
    </citation>
    <scope>NUCLEOTIDE SEQUENCE [LARGE SCALE GENOMIC DNA]</scope>
    <source>
        <strain evidence="9">Ta-2019</strain>
    </source>
</reference>
<comment type="caution">
    <text evidence="9">The sequence shown here is derived from an EMBL/GenBank/DDBJ whole genome shotgun (WGS) entry which is preliminary data.</text>
</comment>
<accession>A0AA38LJL2</accession>
<keyword evidence="6" id="KW-0539">Nucleus</keyword>
<feature type="compositionally biased region" description="Basic and acidic residues" evidence="7">
    <location>
        <begin position="13"/>
        <end position="23"/>
    </location>
</feature>
<dbReference type="GO" id="GO:0008270">
    <property type="term" value="F:zinc ion binding"/>
    <property type="evidence" value="ECO:0007669"/>
    <property type="project" value="UniProtKB-KW"/>
</dbReference>
<dbReference type="Proteomes" id="UP000824469">
    <property type="component" value="Unassembled WGS sequence"/>
</dbReference>
<dbReference type="InterPro" id="IPR036236">
    <property type="entry name" value="Znf_C2H2_sf"/>
</dbReference>
<keyword evidence="2" id="KW-0479">Metal-binding</keyword>
<dbReference type="Gene3D" id="3.30.160.60">
    <property type="entry name" value="Classic Zinc Finger"/>
    <property type="match status" value="1"/>
</dbReference>
<evidence type="ECO:0000256" key="1">
    <source>
        <dbReference type="ARBA" id="ARBA00004123"/>
    </source>
</evidence>
<feature type="region of interest" description="Disordered" evidence="7">
    <location>
        <begin position="75"/>
        <end position="183"/>
    </location>
</feature>
<feature type="compositionally biased region" description="Basic and acidic residues" evidence="7">
    <location>
        <begin position="150"/>
        <end position="162"/>
    </location>
</feature>
<organism evidence="9 10">
    <name type="scientific">Taxus chinensis</name>
    <name type="common">Chinese yew</name>
    <name type="synonym">Taxus wallichiana var. chinensis</name>
    <dbReference type="NCBI Taxonomy" id="29808"/>
    <lineage>
        <taxon>Eukaryota</taxon>
        <taxon>Viridiplantae</taxon>
        <taxon>Streptophyta</taxon>
        <taxon>Embryophyta</taxon>
        <taxon>Tracheophyta</taxon>
        <taxon>Spermatophyta</taxon>
        <taxon>Pinopsida</taxon>
        <taxon>Pinidae</taxon>
        <taxon>Conifers II</taxon>
        <taxon>Cupressales</taxon>
        <taxon>Taxaceae</taxon>
        <taxon>Taxus</taxon>
    </lineage>
</organism>
<evidence type="ECO:0000256" key="6">
    <source>
        <dbReference type="ARBA" id="ARBA00023242"/>
    </source>
</evidence>
<name>A0AA38LJL2_TAXCH</name>
<feature type="region of interest" description="Disordered" evidence="7">
    <location>
        <begin position="1"/>
        <end position="23"/>
    </location>
</feature>